<dbReference type="InterPro" id="IPR011852">
    <property type="entry name" value="TRAP_TAXI"/>
</dbReference>
<dbReference type="PANTHER" id="PTHR42941:SF1">
    <property type="entry name" value="SLL1037 PROTEIN"/>
    <property type="match status" value="1"/>
</dbReference>
<accession>A0A1I4A394</accession>
<keyword evidence="3" id="KW-1185">Reference proteome</keyword>
<keyword evidence="1" id="KW-1133">Transmembrane helix</keyword>
<reference evidence="2 3" key="1">
    <citation type="submission" date="2016-10" db="EMBL/GenBank/DDBJ databases">
        <authorList>
            <person name="de Groot N.N."/>
        </authorList>
    </citation>
    <scope>NUCLEOTIDE SEQUENCE [LARGE SCALE GENOMIC DNA]</scope>
    <source>
        <strain evidence="2 3">NE2</strain>
    </source>
</reference>
<gene>
    <name evidence="2" type="ORF">SAMN05444581_10966</name>
</gene>
<sequence length="434" mass="45522">MRLAPFVIAGVLMIAAAVAALVYFGSPRADLRVTIGPPGSPAYRFITAFASVTEAAHPRVHVKLVEVGDLAASAKAIESRAVQLGIVRSDAEIPANGETIAILRRDVVAFLTPAKSPIDKVSALAGKTIGLLTGPLQSYNERTLDTILGYYNVPAETVKRLFLPVAEIGAAVRDHRVAAVLAVGPMAPGEVSDAVSAIKTATKKTPLLLAIDEADAIGRQFPGLESIDVPAGAFRGHPAVPDDSVSTLAVSYRFVAPDTMLDAVAGAIIRSILTTKTGMMAKTPLANQIEAPDPDAKNPVLPVHPGVAAYLDTGEQSFFDAFQQYLYIGGMALSLGGSAAALLIGRFNRKKSESDLQRIDHLIGIADKAISAQSLAELQKMDEELNAIVAWFVKGQAVGAADSTAFSVAIDHARRAISRQRGLIGQRIAEGAVP</sequence>
<dbReference type="Gene3D" id="3.40.190.10">
    <property type="entry name" value="Periplasmic binding protein-like II"/>
    <property type="match status" value="2"/>
</dbReference>
<dbReference type="PANTHER" id="PTHR42941">
    <property type="entry name" value="SLL1037 PROTEIN"/>
    <property type="match status" value="1"/>
</dbReference>
<evidence type="ECO:0000313" key="2">
    <source>
        <dbReference type="EMBL" id="SFK50824.1"/>
    </source>
</evidence>
<dbReference type="SUPFAM" id="SSF53850">
    <property type="entry name" value="Periplasmic binding protein-like II"/>
    <property type="match status" value="1"/>
</dbReference>
<organism evidence="2 3">
    <name type="scientific">Methylocapsa palsarum</name>
    <dbReference type="NCBI Taxonomy" id="1612308"/>
    <lineage>
        <taxon>Bacteria</taxon>
        <taxon>Pseudomonadati</taxon>
        <taxon>Pseudomonadota</taxon>
        <taxon>Alphaproteobacteria</taxon>
        <taxon>Hyphomicrobiales</taxon>
        <taxon>Beijerinckiaceae</taxon>
        <taxon>Methylocapsa</taxon>
    </lineage>
</organism>
<proteinExistence type="predicted"/>
<dbReference type="STRING" id="1612308.SAMN05444581_10966"/>
<feature type="transmembrane region" description="Helical" evidence="1">
    <location>
        <begin position="325"/>
        <end position="344"/>
    </location>
</feature>
<dbReference type="Proteomes" id="UP000198755">
    <property type="component" value="Unassembled WGS sequence"/>
</dbReference>
<evidence type="ECO:0000313" key="3">
    <source>
        <dbReference type="Proteomes" id="UP000198755"/>
    </source>
</evidence>
<dbReference type="EMBL" id="FOSN01000009">
    <property type="protein sequence ID" value="SFK50824.1"/>
    <property type="molecule type" value="Genomic_DNA"/>
</dbReference>
<dbReference type="AlphaFoldDB" id="A0A1I4A394"/>
<evidence type="ECO:0000256" key="1">
    <source>
        <dbReference type="SAM" id="Phobius"/>
    </source>
</evidence>
<protein>
    <submittedName>
        <fullName evidence="2">TRAP-type uncharacterized transport system, substrate-binding protein</fullName>
    </submittedName>
</protein>
<dbReference type="OrthoDB" id="252197at2"/>
<dbReference type="RefSeq" id="WP_091682418.1">
    <property type="nucleotide sequence ID" value="NZ_FOSN01000009.1"/>
</dbReference>
<keyword evidence="1" id="KW-0812">Transmembrane</keyword>
<keyword evidence="1" id="KW-0472">Membrane</keyword>
<name>A0A1I4A394_9HYPH</name>